<reference evidence="2 3" key="1">
    <citation type="submission" date="2019-08" db="EMBL/GenBank/DDBJ databases">
        <title>In-depth cultivation of the pig gut microbiome towards novel bacterial diversity and tailored functional studies.</title>
        <authorList>
            <person name="Wylensek D."/>
            <person name="Hitch T.C.A."/>
            <person name="Clavel T."/>
        </authorList>
    </citation>
    <scope>NUCLEOTIDE SEQUENCE [LARGE SCALE GENOMIC DNA]</scope>
    <source>
        <strain evidence="2 3">BSM-383-APC-4H</strain>
    </source>
</reference>
<evidence type="ECO:0000259" key="1">
    <source>
        <dbReference type="Pfam" id="PF13643"/>
    </source>
</evidence>
<evidence type="ECO:0000313" key="2">
    <source>
        <dbReference type="EMBL" id="MSU82561.1"/>
    </source>
</evidence>
<dbReference type="InterPro" id="IPR025285">
    <property type="entry name" value="DUF4145"/>
</dbReference>
<name>A0A6N7Y0J4_9FIRM</name>
<gene>
    <name evidence="2" type="ORF">FYJ25_09400</name>
</gene>
<dbReference type="Proteomes" id="UP000433359">
    <property type="component" value="Unassembled WGS sequence"/>
</dbReference>
<accession>A0A6N7Y0J4</accession>
<protein>
    <submittedName>
        <fullName evidence="2">DUF4145 domain-containing protein</fullName>
    </submittedName>
</protein>
<dbReference type="EMBL" id="VULP01000018">
    <property type="protein sequence ID" value="MSU82561.1"/>
    <property type="molecule type" value="Genomic_DNA"/>
</dbReference>
<sequence length="237" mass="27118">MAVTRIHRGKREIIMEDKKYLLQTCKHCGNKGLLKIVADYKQHFKEMDGTDVIFTADTCWVLLECPVCKGISLYKSYTDDTMVTPYGYESDVSMEYPGNKYDYKHVPESILKSYQAAVKTSKVDLNVCLIAIRAVLEKICKERGSKKKNLEAMLKEMVNKNILPETLDQCSFLIRKLGNSGAHGDDIGMSQSDVLELIDFIETILYYIYELPIKIANVNDKYNLKLENKAEKTLECE</sequence>
<organism evidence="2 3">
    <name type="scientific">Anaerobutyricum soehngenii</name>
    <dbReference type="NCBI Taxonomy" id="105843"/>
    <lineage>
        <taxon>Bacteria</taxon>
        <taxon>Bacillati</taxon>
        <taxon>Bacillota</taxon>
        <taxon>Clostridia</taxon>
        <taxon>Lachnospirales</taxon>
        <taxon>Lachnospiraceae</taxon>
        <taxon>Anaerobutyricum</taxon>
    </lineage>
</organism>
<dbReference type="Pfam" id="PF13643">
    <property type="entry name" value="DUF4145"/>
    <property type="match status" value="1"/>
</dbReference>
<feature type="domain" description="DUF4145" evidence="1">
    <location>
        <begin position="116"/>
        <end position="202"/>
    </location>
</feature>
<evidence type="ECO:0000313" key="3">
    <source>
        <dbReference type="Proteomes" id="UP000433359"/>
    </source>
</evidence>
<proteinExistence type="predicted"/>
<dbReference type="AlphaFoldDB" id="A0A6N7Y0J4"/>
<comment type="caution">
    <text evidence="2">The sequence shown here is derived from an EMBL/GenBank/DDBJ whole genome shotgun (WGS) entry which is preliminary data.</text>
</comment>